<reference evidence="1 2" key="1">
    <citation type="submission" date="2020-10" db="EMBL/GenBank/DDBJ databases">
        <title>Sequencing the genomes of 1000 actinobacteria strains.</title>
        <authorList>
            <person name="Klenk H.-P."/>
        </authorList>
    </citation>
    <scope>NUCLEOTIDE SEQUENCE [LARGE SCALE GENOMIC DNA]</scope>
    <source>
        <strain evidence="1 2">DSM 43173</strain>
    </source>
</reference>
<evidence type="ECO:0000313" key="1">
    <source>
        <dbReference type="EMBL" id="MBE1585075.1"/>
    </source>
</evidence>
<dbReference type="SUPFAM" id="SSF53335">
    <property type="entry name" value="S-adenosyl-L-methionine-dependent methyltransferases"/>
    <property type="match status" value="1"/>
</dbReference>
<dbReference type="InterPro" id="IPR029063">
    <property type="entry name" value="SAM-dependent_MTases_sf"/>
</dbReference>
<accession>A0ABR9LXJ8</accession>
<dbReference type="EMBL" id="JADBEK010000001">
    <property type="protein sequence ID" value="MBE1585075.1"/>
    <property type="molecule type" value="Genomic_DNA"/>
</dbReference>
<dbReference type="GO" id="GO:0008168">
    <property type="term" value="F:methyltransferase activity"/>
    <property type="evidence" value="ECO:0007669"/>
    <property type="project" value="UniProtKB-KW"/>
</dbReference>
<dbReference type="Proteomes" id="UP000633509">
    <property type="component" value="Unassembled WGS sequence"/>
</dbReference>
<dbReference type="RefSeq" id="WP_192785885.1">
    <property type="nucleotide sequence ID" value="NZ_JADBEK010000001.1"/>
</dbReference>
<comment type="caution">
    <text evidence="1">The sequence shown here is derived from an EMBL/GenBank/DDBJ whole genome shotgun (WGS) entry which is preliminary data.</text>
</comment>
<dbReference type="GO" id="GO:0032259">
    <property type="term" value="P:methylation"/>
    <property type="evidence" value="ECO:0007669"/>
    <property type="project" value="UniProtKB-KW"/>
</dbReference>
<name>A0ABR9LXJ8_9ACTN</name>
<keyword evidence="1" id="KW-0808">Transferase</keyword>
<protein>
    <submittedName>
        <fullName evidence="1">2-polyprenyl-3-methyl-5-hydroxy-6-metoxy-1, 4-benzoquinol methylase</fullName>
    </submittedName>
</protein>
<sequence>MDAWVDGVDLNEWTPPRQYDWFAALELLEHLDKPERLVRALQRHATKGVVVTTPNPQVWDVLAMDPTHVTSLDTFYGKYQDGIIGLWTR</sequence>
<organism evidence="1 2">
    <name type="scientific">Nonomuraea angiospora</name>
    <dbReference type="NCBI Taxonomy" id="46172"/>
    <lineage>
        <taxon>Bacteria</taxon>
        <taxon>Bacillati</taxon>
        <taxon>Actinomycetota</taxon>
        <taxon>Actinomycetes</taxon>
        <taxon>Streptosporangiales</taxon>
        <taxon>Streptosporangiaceae</taxon>
        <taxon>Nonomuraea</taxon>
    </lineage>
</organism>
<gene>
    <name evidence="1" type="ORF">H4W80_003333</name>
</gene>
<proteinExistence type="predicted"/>
<evidence type="ECO:0000313" key="2">
    <source>
        <dbReference type="Proteomes" id="UP000633509"/>
    </source>
</evidence>
<keyword evidence="1" id="KW-0489">Methyltransferase</keyword>
<keyword evidence="2" id="KW-1185">Reference proteome</keyword>
<dbReference type="Gene3D" id="3.40.50.150">
    <property type="entry name" value="Vaccinia Virus protein VP39"/>
    <property type="match status" value="1"/>
</dbReference>